<dbReference type="EMBL" id="FOCO01000049">
    <property type="protein sequence ID" value="SEO12087.1"/>
    <property type="molecule type" value="Genomic_DNA"/>
</dbReference>
<dbReference type="InterPro" id="IPR003444">
    <property type="entry name" value="MraZ"/>
</dbReference>
<dbReference type="PROSITE" id="PS51740">
    <property type="entry name" value="SPOVT_ABRB"/>
    <property type="match status" value="2"/>
</dbReference>
<feature type="domain" description="SpoVT-AbrB" evidence="8">
    <location>
        <begin position="92"/>
        <end position="137"/>
    </location>
</feature>
<evidence type="ECO:0000259" key="8">
    <source>
        <dbReference type="PROSITE" id="PS51740"/>
    </source>
</evidence>
<keyword evidence="4 7" id="KW-0805">Transcription regulation</keyword>
<evidence type="ECO:0000256" key="3">
    <source>
        <dbReference type="ARBA" id="ARBA00022737"/>
    </source>
</evidence>
<dbReference type="Proteomes" id="UP000183002">
    <property type="component" value="Unassembled WGS sequence"/>
</dbReference>
<keyword evidence="2 7" id="KW-0963">Cytoplasm</keyword>
<comment type="similarity">
    <text evidence="7">Belongs to the MraZ family.</text>
</comment>
<dbReference type="PANTHER" id="PTHR34701:SF1">
    <property type="entry name" value="TRANSCRIPTIONAL REGULATOR MRAZ"/>
    <property type="match status" value="1"/>
</dbReference>
<proteinExistence type="inferred from homology"/>
<evidence type="ECO:0000256" key="5">
    <source>
        <dbReference type="ARBA" id="ARBA00023125"/>
    </source>
</evidence>
<keyword evidence="5 7" id="KW-0238">DNA-binding</keyword>
<gene>
    <name evidence="7" type="primary">mraZ</name>
    <name evidence="9" type="ORF">SAMN05216227_10498</name>
</gene>
<reference evidence="9 10" key="1">
    <citation type="submission" date="2016-10" db="EMBL/GenBank/DDBJ databases">
        <authorList>
            <person name="de Groot N.N."/>
        </authorList>
    </citation>
    <scope>NUCLEOTIDE SEQUENCE [LARGE SCALE GENOMIC DNA]</scope>
    <source>
        <strain evidence="9 10">CGMCC 1.10836</strain>
    </source>
</reference>
<feature type="domain" description="SpoVT-AbrB" evidence="8">
    <location>
        <begin position="8"/>
        <end position="63"/>
    </location>
</feature>
<dbReference type="InterPro" id="IPR020603">
    <property type="entry name" value="MraZ_dom"/>
</dbReference>
<dbReference type="CDD" id="cd16320">
    <property type="entry name" value="MraZ_N"/>
    <property type="match status" value="1"/>
</dbReference>
<evidence type="ECO:0000313" key="9">
    <source>
        <dbReference type="EMBL" id="SEO12087.1"/>
    </source>
</evidence>
<dbReference type="PANTHER" id="PTHR34701">
    <property type="entry name" value="TRANSCRIPTIONAL REGULATOR MRAZ"/>
    <property type="match status" value="1"/>
</dbReference>
<evidence type="ECO:0000256" key="7">
    <source>
        <dbReference type="HAMAP-Rule" id="MF_01008"/>
    </source>
</evidence>
<dbReference type="GO" id="GO:0005737">
    <property type="term" value="C:cytoplasm"/>
    <property type="evidence" value="ECO:0007669"/>
    <property type="project" value="UniProtKB-UniRule"/>
</dbReference>
<dbReference type="RefSeq" id="WP_050520693.1">
    <property type="nucleotide sequence ID" value="NZ_FOCO01000049.1"/>
</dbReference>
<comment type="subunit">
    <text evidence="7">Forms oligomers.</text>
</comment>
<keyword evidence="10" id="KW-1185">Reference proteome</keyword>
<dbReference type="OrthoDB" id="9807753at2"/>
<name>A0A1H8M3X0_9RHOB</name>
<dbReference type="STRING" id="1077947.SAMN05216227_10498"/>
<dbReference type="InterPro" id="IPR038619">
    <property type="entry name" value="MraZ_sf"/>
</dbReference>
<sequence length="170" mass="19030">MSDDFRGEYYQKVDNKARVSIPAAFRRVLDAGDPPSTEFPRTRIVMVYGGKTRQFVECYTVADADRLAARVRKLPMGSKERQVAERDLITRSLTAEIDESGRIVLPQKVRDKIGFDDGDETAFAGTLNRFQIWNRDTYDAVNGSLDDDDNDDLLGGMDVLSLLGDIDSGE</sequence>
<dbReference type="Gene3D" id="3.40.1550.20">
    <property type="entry name" value="Transcriptional regulator MraZ domain"/>
    <property type="match status" value="1"/>
</dbReference>
<dbReference type="InterPro" id="IPR035642">
    <property type="entry name" value="MraZ_N"/>
</dbReference>
<evidence type="ECO:0000313" key="10">
    <source>
        <dbReference type="Proteomes" id="UP000183002"/>
    </source>
</evidence>
<dbReference type="CDD" id="cd16321">
    <property type="entry name" value="MraZ_C"/>
    <property type="match status" value="1"/>
</dbReference>
<protein>
    <recommendedName>
        <fullName evidence="1 7">Transcriptional regulator MraZ</fullName>
    </recommendedName>
</protein>
<keyword evidence="3" id="KW-0677">Repeat</keyword>
<dbReference type="HAMAP" id="MF_01008">
    <property type="entry name" value="MraZ"/>
    <property type="match status" value="1"/>
</dbReference>
<evidence type="ECO:0000256" key="6">
    <source>
        <dbReference type="ARBA" id="ARBA00023163"/>
    </source>
</evidence>
<dbReference type="InterPro" id="IPR035644">
    <property type="entry name" value="MraZ_C"/>
</dbReference>
<dbReference type="AlphaFoldDB" id="A0A1H8M3X0"/>
<dbReference type="GO" id="GO:0009295">
    <property type="term" value="C:nucleoid"/>
    <property type="evidence" value="ECO:0007669"/>
    <property type="project" value="UniProtKB-SubCell"/>
</dbReference>
<dbReference type="InterPro" id="IPR007159">
    <property type="entry name" value="SpoVT-AbrB_dom"/>
</dbReference>
<evidence type="ECO:0000256" key="4">
    <source>
        <dbReference type="ARBA" id="ARBA00023015"/>
    </source>
</evidence>
<organism evidence="9 10">
    <name type="scientific">Pseudorhodobacter antarcticus</name>
    <dbReference type="NCBI Taxonomy" id="1077947"/>
    <lineage>
        <taxon>Bacteria</taxon>
        <taxon>Pseudomonadati</taxon>
        <taxon>Pseudomonadota</taxon>
        <taxon>Alphaproteobacteria</taxon>
        <taxon>Rhodobacterales</taxon>
        <taxon>Paracoccaceae</taxon>
        <taxon>Pseudorhodobacter</taxon>
    </lineage>
</organism>
<evidence type="ECO:0000256" key="1">
    <source>
        <dbReference type="ARBA" id="ARBA00013860"/>
    </source>
</evidence>
<dbReference type="Pfam" id="PF02381">
    <property type="entry name" value="MraZ"/>
    <property type="match status" value="1"/>
</dbReference>
<comment type="subcellular location">
    <subcellularLocation>
        <location evidence="7">Cytoplasm</location>
        <location evidence="7">Nucleoid</location>
    </subcellularLocation>
</comment>
<accession>A0A1H8M3X0</accession>
<dbReference type="InterPro" id="IPR037914">
    <property type="entry name" value="SpoVT-AbrB_sf"/>
</dbReference>
<dbReference type="GO" id="GO:0000976">
    <property type="term" value="F:transcription cis-regulatory region binding"/>
    <property type="evidence" value="ECO:0007669"/>
    <property type="project" value="TreeGrafter"/>
</dbReference>
<dbReference type="GO" id="GO:2000143">
    <property type="term" value="P:negative regulation of DNA-templated transcription initiation"/>
    <property type="evidence" value="ECO:0007669"/>
    <property type="project" value="TreeGrafter"/>
</dbReference>
<dbReference type="GO" id="GO:0003700">
    <property type="term" value="F:DNA-binding transcription factor activity"/>
    <property type="evidence" value="ECO:0007669"/>
    <property type="project" value="UniProtKB-UniRule"/>
</dbReference>
<dbReference type="SUPFAM" id="SSF89447">
    <property type="entry name" value="AbrB/MazE/MraZ-like"/>
    <property type="match status" value="1"/>
</dbReference>
<evidence type="ECO:0000256" key="2">
    <source>
        <dbReference type="ARBA" id="ARBA00022490"/>
    </source>
</evidence>
<keyword evidence="6 7" id="KW-0804">Transcription</keyword>